<dbReference type="PANTHER" id="PTHR46499:SF1">
    <property type="entry name" value="QUEUINE TRNA-RIBOSYLTRANSFERASE"/>
    <property type="match status" value="1"/>
</dbReference>
<dbReference type="HAMAP" id="MF_00168">
    <property type="entry name" value="Q_tRNA_Tgt"/>
    <property type="match status" value="1"/>
</dbReference>
<keyword evidence="1" id="KW-0328">Glycosyltransferase</keyword>
<dbReference type="Pfam" id="PF01702">
    <property type="entry name" value="TGT"/>
    <property type="match status" value="1"/>
</dbReference>
<evidence type="ECO:0000256" key="3">
    <source>
        <dbReference type="ARBA" id="ARBA00022694"/>
    </source>
</evidence>
<dbReference type="EMBL" id="UINC01080541">
    <property type="protein sequence ID" value="SVC23572.1"/>
    <property type="molecule type" value="Genomic_DNA"/>
</dbReference>
<sequence>VIHFEVIKTHSHSSARLGVLTTPRGRIETPCFMPVGTQATVKALTPEDLESLGAQIILGNTYHLYLRPGHDLIRSLGGLHKFMNWHHPILTDSGGYQVFSLKKLAKVTEEGVTFQSHFDGSSHFIAPERSIEIQQALGADIIMAFDEPTQYPSDPVQTEKSLELTTLWAQRCKEVLHSDTQALFGIVQGGMHPDLRRKSAEQIMGIDFPGYAIGGLSVGEEKNLMYDITGHTAPLLPANKPRYLMGVGTPEDLLKCSSMGVDMFDCVMPTRNARNGSLFVKGGKINIKNSQYQSDPDPIEPDCSCYTCKNFSRAYLRHLIMVGEILVMRLLTLHNSTFYQQWMAGIRKAIADDLPFIMTD</sequence>
<dbReference type="NCBIfam" id="TIGR00430">
    <property type="entry name" value="Q_tRNA_tgt"/>
    <property type="match status" value="1"/>
</dbReference>
<dbReference type="GO" id="GO:0008479">
    <property type="term" value="F:tRNA-guanosine(34) queuine transglycosylase activity"/>
    <property type="evidence" value="ECO:0007669"/>
    <property type="project" value="InterPro"/>
</dbReference>
<proteinExistence type="inferred from homology"/>
<protein>
    <recommendedName>
        <fullName evidence="4">tRNA-guanine(15) transglycosylase-like domain-containing protein</fullName>
    </recommendedName>
</protein>
<dbReference type="InterPro" id="IPR004803">
    <property type="entry name" value="TGT"/>
</dbReference>
<evidence type="ECO:0000313" key="5">
    <source>
        <dbReference type="EMBL" id="SVC23572.1"/>
    </source>
</evidence>
<evidence type="ECO:0000256" key="2">
    <source>
        <dbReference type="ARBA" id="ARBA00022679"/>
    </source>
</evidence>
<gene>
    <name evidence="5" type="ORF">METZ01_LOCUS276426</name>
</gene>
<keyword evidence="2" id="KW-0808">Transferase</keyword>
<dbReference type="PANTHER" id="PTHR46499">
    <property type="entry name" value="QUEUINE TRNA-RIBOSYLTRANSFERASE"/>
    <property type="match status" value="1"/>
</dbReference>
<dbReference type="Gene3D" id="3.20.20.105">
    <property type="entry name" value="Queuine tRNA-ribosyltransferase-like"/>
    <property type="match status" value="1"/>
</dbReference>
<dbReference type="InterPro" id="IPR050076">
    <property type="entry name" value="ArchSynthase1/Queuine_TRR"/>
</dbReference>
<dbReference type="GO" id="GO:0008616">
    <property type="term" value="P:tRNA queuosine(34) biosynthetic process"/>
    <property type="evidence" value="ECO:0007669"/>
    <property type="project" value="TreeGrafter"/>
</dbReference>
<name>A0A382KJQ3_9ZZZZ</name>
<reference evidence="5" key="1">
    <citation type="submission" date="2018-05" db="EMBL/GenBank/DDBJ databases">
        <authorList>
            <person name="Lanie J.A."/>
            <person name="Ng W.-L."/>
            <person name="Kazmierczak K.M."/>
            <person name="Andrzejewski T.M."/>
            <person name="Davidsen T.M."/>
            <person name="Wayne K.J."/>
            <person name="Tettelin H."/>
            <person name="Glass J.I."/>
            <person name="Rusch D."/>
            <person name="Podicherti R."/>
            <person name="Tsui H.-C.T."/>
            <person name="Winkler M.E."/>
        </authorList>
    </citation>
    <scope>NUCLEOTIDE SEQUENCE</scope>
</reference>
<evidence type="ECO:0000259" key="4">
    <source>
        <dbReference type="Pfam" id="PF01702"/>
    </source>
</evidence>
<feature type="domain" description="tRNA-guanine(15) transglycosylase-like" evidence="4">
    <location>
        <begin position="14"/>
        <end position="353"/>
    </location>
</feature>
<dbReference type="AlphaFoldDB" id="A0A382KJQ3"/>
<dbReference type="NCBIfam" id="TIGR00449">
    <property type="entry name" value="tgt_general"/>
    <property type="match status" value="1"/>
</dbReference>
<dbReference type="GO" id="GO:0005829">
    <property type="term" value="C:cytosol"/>
    <property type="evidence" value="ECO:0007669"/>
    <property type="project" value="TreeGrafter"/>
</dbReference>
<organism evidence="5">
    <name type="scientific">marine metagenome</name>
    <dbReference type="NCBI Taxonomy" id="408172"/>
    <lineage>
        <taxon>unclassified sequences</taxon>
        <taxon>metagenomes</taxon>
        <taxon>ecological metagenomes</taxon>
    </lineage>
</organism>
<dbReference type="FunFam" id="3.20.20.105:FF:000001">
    <property type="entry name" value="Queuine tRNA-ribosyltransferase"/>
    <property type="match status" value="1"/>
</dbReference>
<feature type="non-terminal residue" evidence="5">
    <location>
        <position position="1"/>
    </location>
</feature>
<keyword evidence="3" id="KW-0819">tRNA processing</keyword>
<dbReference type="InterPro" id="IPR036511">
    <property type="entry name" value="TGT-like_sf"/>
</dbReference>
<accession>A0A382KJQ3</accession>
<dbReference type="SUPFAM" id="SSF51713">
    <property type="entry name" value="tRNA-guanine transglycosylase"/>
    <property type="match status" value="1"/>
</dbReference>
<dbReference type="InterPro" id="IPR002616">
    <property type="entry name" value="tRNA_ribo_trans-like"/>
</dbReference>
<evidence type="ECO:0000256" key="1">
    <source>
        <dbReference type="ARBA" id="ARBA00022676"/>
    </source>
</evidence>